<dbReference type="CDD" id="cd09272">
    <property type="entry name" value="RNase_HI_RT_Ty1"/>
    <property type="match status" value="1"/>
</dbReference>
<dbReference type="PANTHER" id="PTHR11439">
    <property type="entry name" value="GAG-POL-RELATED RETROTRANSPOSON"/>
    <property type="match status" value="1"/>
</dbReference>
<dbReference type="Proteomes" id="UP000321947">
    <property type="component" value="Unassembled WGS sequence"/>
</dbReference>
<comment type="caution">
    <text evidence="3">The sequence shown here is derived from an EMBL/GenBank/DDBJ whole genome shotgun (WGS) entry which is preliminary data.</text>
</comment>
<proteinExistence type="predicted"/>
<feature type="region of interest" description="Disordered" evidence="1">
    <location>
        <begin position="129"/>
        <end position="184"/>
    </location>
</feature>
<gene>
    <name evidence="3" type="ORF">E5676_scaffold142G002420</name>
</gene>
<dbReference type="SUPFAM" id="SSF56672">
    <property type="entry name" value="DNA/RNA polymerases"/>
    <property type="match status" value="1"/>
</dbReference>
<evidence type="ECO:0000259" key="2">
    <source>
        <dbReference type="Pfam" id="PF07727"/>
    </source>
</evidence>
<evidence type="ECO:0000256" key="1">
    <source>
        <dbReference type="SAM" id="MobiDB-lite"/>
    </source>
</evidence>
<name>A0A5D3DIK7_CUCMM</name>
<evidence type="ECO:0000313" key="3">
    <source>
        <dbReference type="EMBL" id="TYK23210.1"/>
    </source>
</evidence>
<dbReference type="Pfam" id="PF14223">
    <property type="entry name" value="Retrotran_gag_2"/>
    <property type="match status" value="1"/>
</dbReference>
<sequence length="554" mass="63311">MASDSYVQPAIPRFDDHYDHWSILMENFLQSKEYWTAVDAGVNEPTAGVVLSKAGQKKLEERKLKDLKAKNYFFQAIDRAILETILQKDTCKQIWDSMKKKYQDTTRVKRQQLQALRKEFEILQMKQGPTEEQALKTSIHGENSAGRGSNRGRGRDRGRRYSRATNSTVNLEDIDESLSPQLEDSVQQSVELEATESQTKEFDPLSFEEAVKDIKRKQAMDEEIKSIEKNNTWELSELPRGHDTIRVVALAAQSNWKNFQMDVKSAFLHGNLNEEVYVDKPPGYVQQSNARKKKYALEILDRFQIKNCNSAITPIKPNMKLTKDHEGKKVNSTLYKQMVGSLMYLTTTKPDIMYAVSLISRFMESPTEFHLLASKRILRYIKGTPDLGILYQRKRKLNFVGFSDSDYAGDLNDRKSTSGYVFMLDSGVISWSSKKQPIVTTEAELVAAASRACQAIWLRNILENLHYKQEEASIIICDNTSTIKLSRNPVLHGRSKHISVRYHYLRHLINDGIINLSYCKSEDQVADILTKPLKLATFVKLLSLLGAVSFTSLN</sequence>
<dbReference type="EMBL" id="SSTD01004586">
    <property type="protein sequence ID" value="TYK23210.1"/>
    <property type="molecule type" value="Genomic_DNA"/>
</dbReference>
<reference evidence="3 4" key="1">
    <citation type="submission" date="2019-08" db="EMBL/GenBank/DDBJ databases">
        <title>Draft genome sequences of two oriental melons (Cucumis melo L. var makuwa).</title>
        <authorList>
            <person name="Kwon S.-Y."/>
        </authorList>
    </citation>
    <scope>NUCLEOTIDE SEQUENCE [LARGE SCALE GENOMIC DNA]</scope>
    <source>
        <strain evidence="4">cv. Chang Bougi</strain>
        <tissue evidence="3">Leaf</tissue>
    </source>
</reference>
<dbReference type="PANTHER" id="PTHR11439:SF517">
    <property type="entry name" value="CYSTEINE-RICH RLK (RECEPTOR-LIKE PROTEIN KINASE) 8"/>
    <property type="match status" value="1"/>
</dbReference>
<evidence type="ECO:0000313" key="4">
    <source>
        <dbReference type="Proteomes" id="UP000321947"/>
    </source>
</evidence>
<dbReference type="Pfam" id="PF07727">
    <property type="entry name" value="RVT_2"/>
    <property type="match status" value="1"/>
</dbReference>
<accession>A0A5D3DIK7</accession>
<dbReference type="InterPro" id="IPR043502">
    <property type="entry name" value="DNA/RNA_pol_sf"/>
</dbReference>
<dbReference type="AlphaFoldDB" id="A0A5D3DIK7"/>
<protein>
    <submittedName>
        <fullName evidence="3">Retrovirus-related Pol polyprotein from transposon TNT 1-94</fullName>
    </submittedName>
</protein>
<feature type="domain" description="Reverse transcriptase Ty1/copia-type" evidence="2">
    <location>
        <begin position="245"/>
        <end position="295"/>
    </location>
</feature>
<feature type="compositionally biased region" description="Basic residues" evidence="1">
    <location>
        <begin position="150"/>
        <end position="162"/>
    </location>
</feature>
<dbReference type="InterPro" id="IPR013103">
    <property type="entry name" value="RVT_2"/>
</dbReference>
<organism evidence="3 4">
    <name type="scientific">Cucumis melo var. makuwa</name>
    <name type="common">Oriental melon</name>
    <dbReference type="NCBI Taxonomy" id="1194695"/>
    <lineage>
        <taxon>Eukaryota</taxon>
        <taxon>Viridiplantae</taxon>
        <taxon>Streptophyta</taxon>
        <taxon>Embryophyta</taxon>
        <taxon>Tracheophyta</taxon>
        <taxon>Spermatophyta</taxon>
        <taxon>Magnoliopsida</taxon>
        <taxon>eudicotyledons</taxon>
        <taxon>Gunneridae</taxon>
        <taxon>Pentapetalae</taxon>
        <taxon>rosids</taxon>
        <taxon>fabids</taxon>
        <taxon>Cucurbitales</taxon>
        <taxon>Cucurbitaceae</taxon>
        <taxon>Benincaseae</taxon>
        <taxon>Cucumis</taxon>
    </lineage>
</organism>